<dbReference type="EMBL" id="QQAY01000005">
    <property type="protein sequence ID" value="RDI42178.1"/>
    <property type="molecule type" value="Genomic_DNA"/>
</dbReference>
<dbReference type="AlphaFoldDB" id="A0A370GEE4"/>
<protein>
    <recommendedName>
        <fullName evidence="3">Lipoprotein</fullName>
    </recommendedName>
</protein>
<dbReference type="PROSITE" id="PS51257">
    <property type="entry name" value="PROKAR_LIPOPROTEIN"/>
    <property type="match status" value="1"/>
</dbReference>
<name>A0A370GEE4_9BACI</name>
<proteinExistence type="predicted"/>
<organism evidence="1 2">
    <name type="scientific">Falsibacillus pallidus</name>
    <dbReference type="NCBI Taxonomy" id="493781"/>
    <lineage>
        <taxon>Bacteria</taxon>
        <taxon>Bacillati</taxon>
        <taxon>Bacillota</taxon>
        <taxon>Bacilli</taxon>
        <taxon>Bacillales</taxon>
        <taxon>Bacillaceae</taxon>
        <taxon>Falsibacillus</taxon>
    </lineage>
</organism>
<accession>A0A370GEE4</accession>
<gene>
    <name evidence="1" type="ORF">DFR59_10517</name>
</gene>
<dbReference type="OrthoDB" id="9984607at2"/>
<keyword evidence="2" id="KW-1185">Reference proteome</keyword>
<sequence>MLNQKLKMNDEVRKNTIILIFTSCLLLLAACSKGHVKMVLSKQDSALSYHEKKKNISKADYQFIESITHPWDQTQENRNLKTKPFYKFYFKSKENDYAKIAGYSVWILEGNTVEIGQSGTTAYKTLTKEDSMHLLDILE</sequence>
<reference evidence="1 2" key="1">
    <citation type="submission" date="2018-07" db="EMBL/GenBank/DDBJ databases">
        <title>Genomic Encyclopedia of Type Strains, Phase IV (KMG-IV): sequencing the most valuable type-strain genomes for metagenomic binning, comparative biology and taxonomic classification.</title>
        <authorList>
            <person name="Goeker M."/>
        </authorList>
    </citation>
    <scope>NUCLEOTIDE SEQUENCE [LARGE SCALE GENOMIC DNA]</scope>
    <source>
        <strain evidence="1 2">DSM 25281</strain>
    </source>
</reference>
<evidence type="ECO:0008006" key="3">
    <source>
        <dbReference type="Google" id="ProtNLM"/>
    </source>
</evidence>
<evidence type="ECO:0000313" key="2">
    <source>
        <dbReference type="Proteomes" id="UP000255326"/>
    </source>
</evidence>
<dbReference type="Proteomes" id="UP000255326">
    <property type="component" value="Unassembled WGS sequence"/>
</dbReference>
<evidence type="ECO:0000313" key="1">
    <source>
        <dbReference type="EMBL" id="RDI42178.1"/>
    </source>
</evidence>
<comment type="caution">
    <text evidence="1">The sequence shown here is derived from an EMBL/GenBank/DDBJ whole genome shotgun (WGS) entry which is preliminary data.</text>
</comment>
<dbReference type="RefSeq" id="WP_114745578.1">
    <property type="nucleotide sequence ID" value="NZ_QQAY01000005.1"/>
</dbReference>